<dbReference type="AlphaFoldDB" id="A0A9P8LGZ3"/>
<keyword evidence="3" id="KW-0808">Transferase</keyword>
<evidence type="ECO:0000256" key="2">
    <source>
        <dbReference type="ARBA" id="ARBA00005816"/>
    </source>
</evidence>
<keyword evidence="8" id="KW-0131">Cell cycle</keyword>
<dbReference type="GO" id="GO:0000785">
    <property type="term" value="C:chromatin"/>
    <property type="evidence" value="ECO:0007669"/>
    <property type="project" value="TreeGrafter"/>
</dbReference>
<keyword evidence="5" id="KW-0863">Zinc-finger</keyword>
<evidence type="ECO:0000256" key="10">
    <source>
        <dbReference type="SAM" id="MobiDB-lite"/>
    </source>
</evidence>
<feature type="compositionally biased region" description="Basic and acidic residues" evidence="10">
    <location>
        <begin position="23"/>
        <end position="49"/>
    </location>
</feature>
<evidence type="ECO:0000256" key="1">
    <source>
        <dbReference type="ARBA" id="ARBA00004123"/>
    </source>
</evidence>
<keyword evidence="7" id="KW-0539">Nucleus</keyword>
<dbReference type="Proteomes" id="UP000750711">
    <property type="component" value="Unassembled WGS sequence"/>
</dbReference>
<dbReference type="Pfam" id="PF13880">
    <property type="entry name" value="Acetyltransf_13"/>
    <property type="match status" value="1"/>
</dbReference>
<evidence type="ECO:0000256" key="6">
    <source>
        <dbReference type="ARBA" id="ARBA00022833"/>
    </source>
</evidence>
<keyword evidence="6" id="KW-0862">Zinc</keyword>
<evidence type="ECO:0000256" key="8">
    <source>
        <dbReference type="ARBA" id="ARBA00023306"/>
    </source>
</evidence>
<organism evidence="13 14">
    <name type="scientific">Trichoglossum hirsutum</name>
    <dbReference type="NCBI Taxonomy" id="265104"/>
    <lineage>
        <taxon>Eukaryota</taxon>
        <taxon>Fungi</taxon>
        <taxon>Dikarya</taxon>
        <taxon>Ascomycota</taxon>
        <taxon>Pezizomycotina</taxon>
        <taxon>Geoglossomycetes</taxon>
        <taxon>Geoglossales</taxon>
        <taxon>Geoglossaceae</taxon>
        <taxon>Trichoglossum</taxon>
    </lineage>
</organism>
<dbReference type="PANTHER" id="PTHR45884">
    <property type="entry name" value="N-ACETYLTRANSFERASE ECO"/>
    <property type="match status" value="1"/>
</dbReference>
<dbReference type="GO" id="GO:0061733">
    <property type="term" value="F:protein-lysine-acetyltransferase activity"/>
    <property type="evidence" value="ECO:0007669"/>
    <property type="project" value="TreeGrafter"/>
</dbReference>
<evidence type="ECO:0000259" key="12">
    <source>
        <dbReference type="Pfam" id="PF13880"/>
    </source>
</evidence>
<dbReference type="GO" id="GO:0005634">
    <property type="term" value="C:nucleus"/>
    <property type="evidence" value="ECO:0007669"/>
    <property type="project" value="UniProtKB-SubCell"/>
</dbReference>
<dbReference type="InterPro" id="IPR028005">
    <property type="entry name" value="AcTrfase_ESCO_Znf_dom"/>
</dbReference>
<protein>
    <recommendedName>
        <fullName evidence="15">Sister chromatid cohesion acetyltransferase Eco1</fullName>
    </recommendedName>
</protein>
<evidence type="ECO:0000313" key="13">
    <source>
        <dbReference type="EMBL" id="KAH0565327.1"/>
    </source>
</evidence>
<evidence type="ECO:0000256" key="9">
    <source>
        <dbReference type="ARBA" id="ARBA00023315"/>
    </source>
</evidence>
<evidence type="ECO:0000259" key="11">
    <source>
        <dbReference type="Pfam" id="PF13878"/>
    </source>
</evidence>
<dbReference type="GO" id="GO:0007064">
    <property type="term" value="P:mitotic sister chromatid cohesion"/>
    <property type="evidence" value="ECO:0007669"/>
    <property type="project" value="TreeGrafter"/>
</dbReference>
<dbReference type="InterPro" id="IPR016181">
    <property type="entry name" value="Acyl_CoA_acyltransferase"/>
</dbReference>
<dbReference type="SUPFAM" id="SSF55729">
    <property type="entry name" value="Acyl-CoA N-acyltransferases (Nat)"/>
    <property type="match status" value="1"/>
</dbReference>
<dbReference type="PANTHER" id="PTHR45884:SF2">
    <property type="entry name" value="N-ACETYLTRANSFERASE ECO"/>
    <property type="match status" value="1"/>
</dbReference>
<evidence type="ECO:0000256" key="7">
    <source>
        <dbReference type="ARBA" id="ARBA00023242"/>
    </source>
</evidence>
<dbReference type="GO" id="GO:0008270">
    <property type="term" value="F:zinc ion binding"/>
    <property type="evidence" value="ECO:0007669"/>
    <property type="project" value="UniProtKB-KW"/>
</dbReference>
<keyword evidence="9" id="KW-0012">Acyltransferase</keyword>
<comment type="caution">
    <text evidence="13">The sequence shown here is derived from an EMBL/GenBank/DDBJ whole genome shotgun (WGS) entry which is preliminary data.</text>
</comment>
<evidence type="ECO:0000313" key="14">
    <source>
        <dbReference type="Proteomes" id="UP000750711"/>
    </source>
</evidence>
<keyword evidence="14" id="KW-1185">Reference proteome</keyword>
<comment type="subcellular location">
    <subcellularLocation>
        <location evidence="1">Nucleus</location>
    </subcellularLocation>
</comment>
<keyword evidence="4" id="KW-0479">Metal-binding</keyword>
<comment type="similarity">
    <text evidence="2">Belongs to the acetyltransferase family. ECO subfamily.</text>
</comment>
<feature type="domain" description="N-acetyltransferase ESCO zinc-finger" evidence="11">
    <location>
        <begin position="142"/>
        <end position="179"/>
    </location>
</feature>
<dbReference type="Pfam" id="PF13878">
    <property type="entry name" value="zf-C2H2_3"/>
    <property type="match status" value="1"/>
</dbReference>
<dbReference type="EMBL" id="JAGHQM010000108">
    <property type="protein sequence ID" value="KAH0565327.1"/>
    <property type="molecule type" value="Genomic_DNA"/>
</dbReference>
<evidence type="ECO:0000256" key="3">
    <source>
        <dbReference type="ARBA" id="ARBA00022679"/>
    </source>
</evidence>
<name>A0A9P8LGZ3_9PEZI</name>
<feature type="region of interest" description="Disordered" evidence="10">
    <location>
        <begin position="1"/>
        <end position="56"/>
    </location>
</feature>
<evidence type="ECO:0008006" key="15">
    <source>
        <dbReference type="Google" id="ProtNLM"/>
    </source>
</evidence>
<evidence type="ECO:0000256" key="4">
    <source>
        <dbReference type="ARBA" id="ARBA00022723"/>
    </source>
</evidence>
<proteinExistence type="inferred from homology"/>
<feature type="domain" description="N-acetyltransferase ESCO acetyl-transferase" evidence="12">
    <location>
        <begin position="314"/>
        <end position="381"/>
    </location>
</feature>
<sequence>MSLPELQLHKRSAIKTYSRQPRRVFDGRDTDPTLEHGKPTTGEEDKAGGLRESAPIPPRCSLEAKLASEYGTCDNPLSSPSRIPFPVFQPHRPTFSFLRRRHSPRHLSSELTTAVDDGILVDVTNDTDGQEPPAKKKKRLTQMQIDLGGDVRKTCKTCGMEYVPSNVDDVTLHKKFHAMNVGGVDLGKTFAVENERVIWNSTTADGSEDRGAGGLVVVVDRRSSVADRNRAKKVLEVVRRELSAVAIGDEDLWGQVAYGNEKGDRFKVYLYIRGEKCVGLCLAERLSRAKRIVARTTGGSKSSSVSVSDASFAAVLGVSRIWTSQSFRRQGIARRLLECAASSFIYGMSVPKAMMAFSQPTESGGKLADRWFEGIKDWGVYTE</sequence>
<reference evidence="13" key="1">
    <citation type="submission" date="2021-03" db="EMBL/GenBank/DDBJ databases">
        <title>Comparative genomics and phylogenomic investigation of the class Geoglossomycetes provide insights into ecological specialization and systematics.</title>
        <authorList>
            <person name="Melie T."/>
            <person name="Pirro S."/>
            <person name="Miller A.N."/>
            <person name="Quandt A."/>
        </authorList>
    </citation>
    <scope>NUCLEOTIDE SEQUENCE</scope>
    <source>
        <strain evidence="13">CAQ_001_2017</strain>
    </source>
</reference>
<evidence type="ECO:0000256" key="5">
    <source>
        <dbReference type="ARBA" id="ARBA00022771"/>
    </source>
</evidence>
<gene>
    <name evidence="13" type="ORF">GP486_001288</name>
</gene>
<accession>A0A9P8LGZ3</accession>
<dbReference type="InterPro" id="IPR028009">
    <property type="entry name" value="ESCO_Acetyltransf_dom"/>
</dbReference>